<organism evidence="2 3">
    <name type="scientific">Exserohilum turcicum (strain 28A)</name>
    <name type="common">Northern leaf blight fungus</name>
    <name type="synonym">Setosphaeria turcica</name>
    <dbReference type="NCBI Taxonomy" id="671987"/>
    <lineage>
        <taxon>Eukaryota</taxon>
        <taxon>Fungi</taxon>
        <taxon>Dikarya</taxon>
        <taxon>Ascomycota</taxon>
        <taxon>Pezizomycotina</taxon>
        <taxon>Dothideomycetes</taxon>
        <taxon>Pleosporomycetidae</taxon>
        <taxon>Pleosporales</taxon>
        <taxon>Pleosporineae</taxon>
        <taxon>Pleosporaceae</taxon>
        <taxon>Exserohilum</taxon>
    </lineage>
</organism>
<feature type="signal peptide" evidence="1">
    <location>
        <begin position="1"/>
        <end position="21"/>
    </location>
</feature>
<dbReference type="STRING" id="671987.R0K577"/>
<dbReference type="GeneID" id="19396369"/>
<dbReference type="HOGENOM" id="CLU_022878_5_0_1"/>
<evidence type="ECO:0000313" key="3">
    <source>
        <dbReference type="Proteomes" id="UP000016935"/>
    </source>
</evidence>
<feature type="chain" id="PRO_5004344230" evidence="1">
    <location>
        <begin position="22"/>
        <end position="424"/>
    </location>
</feature>
<proteinExistence type="predicted"/>
<evidence type="ECO:0000313" key="2">
    <source>
        <dbReference type="EMBL" id="EOA84654.1"/>
    </source>
</evidence>
<dbReference type="Proteomes" id="UP000016935">
    <property type="component" value="Unassembled WGS sequence"/>
</dbReference>
<protein>
    <submittedName>
        <fullName evidence="2">Uncharacterized protein</fullName>
    </submittedName>
</protein>
<sequence>MRSHLILAAASLAVASPAPQAFDVNLFNNIPNNAPQGPPAGVVSNKAYDDTKAVVDAAAKASGPATAQLAKKSAMPDLERRWGSSWNNWNCALPPANEPSTNMAPSSCTPVSWTNTFAFTAAPGCATDIEVGTYCGFINPEDPCAAQPNAYGPHVTPDTADAFQNDAALHELAISAKTPSGYTKAFTDLSASVSGSGYLGYYELTAYDPATCAAKCESTKSCTGFNVFIERDPQFNPRQCSCTSPPSVTRFKCSLWGQDVTTQSATNTGQDQDGFQVIIIGSNGYNKQTYTPPNPPSCSRPQSCGTGLINQQPYCMGQTTIPGPFNPSLCAAYAQKQNQVNRQTGLMGTFLSMFGMNKGGCVQFQAAYLEKGGVGFGTHCRLFTKKFAPSNVNLDIKVSTNSQWGCQKSYLWDVDVNADFTWGR</sequence>
<dbReference type="PANTHER" id="PTHR36578:SF1">
    <property type="entry name" value="APPLE DOMAIN-CONTAINING PROTEIN"/>
    <property type="match status" value="1"/>
</dbReference>
<keyword evidence="1" id="KW-0732">Signal</keyword>
<dbReference type="OrthoDB" id="271448at2759"/>
<evidence type="ECO:0000256" key="1">
    <source>
        <dbReference type="SAM" id="SignalP"/>
    </source>
</evidence>
<reference evidence="2 3" key="2">
    <citation type="journal article" date="2013" name="PLoS Genet.">
        <title>Comparative genome structure, secondary metabolite, and effector coding capacity across Cochliobolus pathogens.</title>
        <authorList>
            <person name="Condon B.J."/>
            <person name="Leng Y."/>
            <person name="Wu D."/>
            <person name="Bushley K.E."/>
            <person name="Ohm R.A."/>
            <person name="Otillar R."/>
            <person name="Martin J."/>
            <person name="Schackwitz W."/>
            <person name="Grimwood J."/>
            <person name="MohdZainudin N."/>
            <person name="Xue C."/>
            <person name="Wang R."/>
            <person name="Manning V.A."/>
            <person name="Dhillon B."/>
            <person name="Tu Z.J."/>
            <person name="Steffenson B.J."/>
            <person name="Salamov A."/>
            <person name="Sun H."/>
            <person name="Lowry S."/>
            <person name="LaButti K."/>
            <person name="Han J."/>
            <person name="Copeland A."/>
            <person name="Lindquist E."/>
            <person name="Barry K."/>
            <person name="Schmutz J."/>
            <person name="Baker S.E."/>
            <person name="Ciuffetti L.M."/>
            <person name="Grigoriev I.V."/>
            <person name="Zhong S."/>
            <person name="Turgeon B.G."/>
        </authorList>
    </citation>
    <scope>NUCLEOTIDE SEQUENCE [LARGE SCALE GENOMIC DNA]</scope>
    <source>
        <strain evidence="3">28A</strain>
    </source>
</reference>
<reference evidence="2 3" key="1">
    <citation type="journal article" date="2012" name="PLoS Pathog.">
        <title>Diverse lifestyles and strategies of plant pathogenesis encoded in the genomes of eighteen Dothideomycetes fungi.</title>
        <authorList>
            <person name="Ohm R.A."/>
            <person name="Feau N."/>
            <person name="Henrissat B."/>
            <person name="Schoch C.L."/>
            <person name="Horwitz B.A."/>
            <person name="Barry K.W."/>
            <person name="Condon B.J."/>
            <person name="Copeland A.C."/>
            <person name="Dhillon B."/>
            <person name="Glaser F."/>
            <person name="Hesse C.N."/>
            <person name="Kosti I."/>
            <person name="LaButti K."/>
            <person name="Lindquist E.A."/>
            <person name="Lucas S."/>
            <person name="Salamov A.A."/>
            <person name="Bradshaw R.E."/>
            <person name="Ciuffetti L."/>
            <person name="Hamelin R.C."/>
            <person name="Kema G.H.J."/>
            <person name="Lawrence C."/>
            <person name="Scott J.A."/>
            <person name="Spatafora J.W."/>
            <person name="Turgeon B.G."/>
            <person name="de Wit P.J.G.M."/>
            <person name="Zhong S."/>
            <person name="Goodwin S.B."/>
            <person name="Grigoriev I.V."/>
        </authorList>
    </citation>
    <scope>NUCLEOTIDE SEQUENCE [LARGE SCALE GENOMIC DNA]</scope>
    <source>
        <strain evidence="3">28A</strain>
    </source>
</reference>
<dbReference type="RefSeq" id="XP_008027236.1">
    <property type="nucleotide sequence ID" value="XM_008029045.1"/>
</dbReference>
<name>R0K577_EXST2</name>
<dbReference type="PANTHER" id="PTHR36578">
    <property type="entry name" value="CHROMOSOME 15, WHOLE GENOME SHOTGUN SEQUENCE"/>
    <property type="match status" value="1"/>
</dbReference>
<accession>R0K577</accession>
<keyword evidence="3" id="KW-1185">Reference proteome</keyword>
<gene>
    <name evidence="2" type="ORF">SETTUDRAFT_136615</name>
</gene>
<dbReference type="EMBL" id="KB908703">
    <property type="protein sequence ID" value="EOA84654.1"/>
    <property type="molecule type" value="Genomic_DNA"/>
</dbReference>
<dbReference type="AlphaFoldDB" id="R0K577"/>
<dbReference type="eggNOG" id="ENOG502SMPD">
    <property type="taxonomic scope" value="Eukaryota"/>
</dbReference>